<feature type="binding site" evidence="9">
    <location>
        <position position="160"/>
    </location>
    <ligand>
        <name>[4Fe-4S] cluster</name>
        <dbReference type="ChEBI" id="CHEBI:49883"/>
        <label>2</label>
        <note>4Fe-4S-S-AdoMet</note>
    </ligand>
</feature>
<keyword evidence="9" id="KW-0819">tRNA processing</keyword>
<comment type="similarity">
    <text evidence="9">Belongs to the methylthiotransferase family. MiaB subfamily.</text>
</comment>
<evidence type="ECO:0000313" key="12">
    <source>
        <dbReference type="EMBL" id="WXB10928.1"/>
    </source>
</evidence>
<keyword evidence="6 9" id="KW-0408">Iron</keyword>
<feature type="binding site" evidence="9">
    <location>
        <position position="48"/>
    </location>
    <ligand>
        <name>[4Fe-4S] cluster</name>
        <dbReference type="ChEBI" id="CHEBI:49883"/>
        <label>1</label>
    </ligand>
</feature>
<feature type="binding site" evidence="9">
    <location>
        <position position="164"/>
    </location>
    <ligand>
        <name>[4Fe-4S] cluster</name>
        <dbReference type="ChEBI" id="CHEBI:49883"/>
        <label>2</label>
        <note>4Fe-4S-S-AdoMet</note>
    </ligand>
</feature>
<dbReference type="PROSITE" id="PS51449">
    <property type="entry name" value="MTTASE_N"/>
    <property type="match status" value="1"/>
</dbReference>
<evidence type="ECO:0000256" key="4">
    <source>
        <dbReference type="ARBA" id="ARBA00022691"/>
    </source>
</evidence>
<keyword evidence="5 9" id="KW-0479">Metal-binding</keyword>
<keyword evidence="2 9" id="KW-0004">4Fe-4S</keyword>
<dbReference type="EMBL" id="CP089984">
    <property type="protein sequence ID" value="WXB10928.1"/>
    <property type="molecule type" value="Genomic_DNA"/>
</dbReference>
<dbReference type="EC" id="2.8.4.3" evidence="8 9"/>
<dbReference type="InterPro" id="IPR006638">
    <property type="entry name" value="Elp3/MiaA/NifB-like_rSAM"/>
</dbReference>
<evidence type="ECO:0000256" key="7">
    <source>
        <dbReference type="ARBA" id="ARBA00023014"/>
    </source>
</evidence>
<gene>
    <name evidence="9 12" type="primary">miaB</name>
    <name evidence="12" type="ORF">LZC94_23950</name>
</gene>
<dbReference type="HAMAP" id="MF_01864">
    <property type="entry name" value="tRNA_metthiotr_MiaB"/>
    <property type="match status" value="1"/>
</dbReference>
<dbReference type="SFLD" id="SFLDG01061">
    <property type="entry name" value="methylthiotransferase"/>
    <property type="match status" value="1"/>
</dbReference>
<dbReference type="InterPro" id="IPR002792">
    <property type="entry name" value="TRAM_dom"/>
</dbReference>
<feature type="domain" description="MTTase N-terminal" evidence="10">
    <location>
        <begin position="4"/>
        <end position="119"/>
    </location>
</feature>
<dbReference type="SFLD" id="SFLDF00273">
    <property type="entry name" value="(dimethylallyl)adenosine_tRNA"/>
    <property type="match status" value="1"/>
</dbReference>
<dbReference type="GO" id="GO:0035597">
    <property type="term" value="F:tRNA-2-methylthio-N(6)-dimethylallyladenosine(37) synthase activity"/>
    <property type="evidence" value="ECO:0007669"/>
    <property type="project" value="UniProtKB-EC"/>
</dbReference>
<name>A0ABZ2LIZ4_9BACT</name>
<proteinExistence type="inferred from homology"/>
<evidence type="ECO:0000259" key="11">
    <source>
        <dbReference type="PROSITE" id="PS51918"/>
    </source>
</evidence>
<organism evidence="12 13">
    <name type="scientific">Pendulispora albinea</name>
    <dbReference type="NCBI Taxonomy" id="2741071"/>
    <lineage>
        <taxon>Bacteria</taxon>
        <taxon>Pseudomonadati</taxon>
        <taxon>Myxococcota</taxon>
        <taxon>Myxococcia</taxon>
        <taxon>Myxococcales</taxon>
        <taxon>Sorangiineae</taxon>
        <taxon>Pendulisporaceae</taxon>
        <taxon>Pendulispora</taxon>
    </lineage>
</organism>
<evidence type="ECO:0000256" key="9">
    <source>
        <dbReference type="HAMAP-Rule" id="MF_01864"/>
    </source>
</evidence>
<reference evidence="12 13" key="1">
    <citation type="submission" date="2021-12" db="EMBL/GenBank/DDBJ databases">
        <title>Discovery of the Pendulisporaceae a myxobacterial family with distinct sporulation behavior and unique specialized metabolism.</title>
        <authorList>
            <person name="Garcia R."/>
            <person name="Popoff A."/>
            <person name="Bader C.D."/>
            <person name="Loehr J."/>
            <person name="Walesch S."/>
            <person name="Walt C."/>
            <person name="Boldt J."/>
            <person name="Bunk B."/>
            <person name="Haeckl F.J.F.P.J."/>
            <person name="Gunesch A.P."/>
            <person name="Birkelbach J."/>
            <person name="Nuebel U."/>
            <person name="Pietschmann T."/>
            <person name="Bach T."/>
            <person name="Mueller R."/>
        </authorList>
    </citation>
    <scope>NUCLEOTIDE SEQUENCE [LARGE SCALE GENOMIC DNA]</scope>
    <source>
        <strain evidence="12 13">MSr11954</strain>
    </source>
</reference>
<dbReference type="Gene3D" id="3.80.30.20">
    <property type="entry name" value="tm_1862 like domain"/>
    <property type="match status" value="1"/>
</dbReference>
<comment type="subunit">
    <text evidence="9">Monomer.</text>
</comment>
<dbReference type="SFLD" id="SFLDS00029">
    <property type="entry name" value="Radical_SAM"/>
    <property type="match status" value="1"/>
</dbReference>
<sequence length="522" mass="57277">MMARRYCLKTFGCQMNVHDSERMEEALQAFGWKPGAVEEADLVIFNTCSVRDKAEQKVRSEVGKLLPLKLERPHVVLCVAGCVAQQEGERLLSRIRHLDLVIGPDNLHELPALVEGQMAGSPPLARTVFDVDSPQFLEARPQVRGAAAPVSAFVTTMKGCDERCSFCIVPYTRGPERYRPAREIVEEIGRLVESGTREVVLLGQTVDSFRDAELPPPESDDPDESQFPALLRKIAAEVPRLARLRYTSPHPRHATPSLARAHAELDVLAHHVHLPVQSGSDRMLKRMIRRYKRAEYIERAERLRRARPDMTLSTDIIVGFPGETDEDFEATLELVREAGFVQAFAFKFSPRPHTPALKLADDVPEGVKKERLARLFEVVEAQGRAHLERLAGTRAHVLVEGESKTQAADAAHGAHGGHAAHGALAGSIGRAAGTVMLQGRTERNEIVHLEGGSPAWIGQMVPVDILRANKHSLLGRPTESALSELSALSALPRPAPLAPATPSPTVFAAGRAVRSLPLLLEK</sequence>
<dbReference type="NCBIfam" id="TIGR00089">
    <property type="entry name" value="MiaB/RimO family radical SAM methylthiotransferase"/>
    <property type="match status" value="1"/>
</dbReference>
<comment type="function">
    <text evidence="1 9">Catalyzes the methylthiolation of N6-(dimethylallyl)adenosine (i(6)A), leading to the formation of 2-methylthio-N6-(dimethylallyl)adenosine (ms(2)i(6)A) at position 37 in tRNAs that read codons beginning with uridine.</text>
</comment>
<dbReference type="InterPro" id="IPR058240">
    <property type="entry name" value="rSAM_sf"/>
</dbReference>
<dbReference type="InterPro" id="IPR023404">
    <property type="entry name" value="rSAM_horseshoe"/>
</dbReference>
<dbReference type="SUPFAM" id="SSF102114">
    <property type="entry name" value="Radical SAM enzymes"/>
    <property type="match status" value="1"/>
</dbReference>
<evidence type="ECO:0000256" key="5">
    <source>
        <dbReference type="ARBA" id="ARBA00022723"/>
    </source>
</evidence>
<dbReference type="InterPro" id="IPR005839">
    <property type="entry name" value="Methylthiotransferase"/>
</dbReference>
<dbReference type="Pfam" id="PF01938">
    <property type="entry name" value="TRAM"/>
    <property type="match status" value="1"/>
</dbReference>
<comment type="catalytic activity">
    <reaction evidence="9">
        <text>N(6)-dimethylallyladenosine(37) in tRNA + (sulfur carrier)-SH + AH2 + 2 S-adenosyl-L-methionine = 2-methylsulfanyl-N(6)-dimethylallyladenosine(37) in tRNA + (sulfur carrier)-H + 5'-deoxyadenosine + L-methionine + A + S-adenosyl-L-homocysteine + 2 H(+)</text>
        <dbReference type="Rhea" id="RHEA:37067"/>
        <dbReference type="Rhea" id="RHEA-COMP:10375"/>
        <dbReference type="Rhea" id="RHEA-COMP:10376"/>
        <dbReference type="Rhea" id="RHEA-COMP:14737"/>
        <dbReference type="Rhea" id="RHEA-COMP:14739"/>
        <dbReference type="ChEBI" id="CHEBI:13193"/>
        <dbReference type="ChEBI" id="CHEBI:15378"/>
        <dbReference type="ChEBI" id="CHEBI:17319"/>
        <dbReference type="ChEBI" id="CHEBI:17499"/>
        <dbReference type="ChEBI" id="CHEBI:29917"/>
        <dbReference type="ChEBI" id="CHEBI:57844"/>
        <dbReference type="ChEBI" id="CHEBI:57856"/>
        <dbReference type="ChEBI" id="CHEBI:59789"/>
        <dbReference type="ChEBI" id="CHEBI:64428"/>
        <dbReference type="ChEBI" id="CHEBI:74415"/>
        <dbReference type="ChEBI" id="CHEBI:74417"/>
        <dbReference type="EC" id="2.8.4.3"/>
    </reaction>
</comment>
<dbReference type="CDD" id="cd01335">
    <property type="entry name" value="Radical_SAM"/>
    <property type="match status" value="1"/>
</dbReference>
<dbReference type="SMART" id="SM00729">
    <property type="entry name" value="Elp3"/>
    <property type="match status" value="1"/>
</dbReference>
<comment type="subcellular location">
    <subcellularLocation>
        <location evidence="9">Cytoplasm</location>
    </subcellularLocation>
</comment>
<dbReference type="NCBIfam" id="TIGR01574">
    <property type="entry name" value="miaB-methiolase"/>
    <property type="match status" value="1"/>
</dbReference>
<protein>
    <recommendedName>
        <fullName evidence="8 9">tRNA-2-methylthio-N(6)-dimethylallyladenosine synthase</fullName>
        <ecNumber evidence="8 9">2.8.4.3</ecNumber>
    </recommendedName>
    <alternativeName>
        <fullName evidence="9">(Dimethylallyl)adenosine tRNA methylthiotransferase MiaB</fullName>
    </alternativeName>
    <alternativeName>
        <fullName evidence="9">tRNA-i(6)A37 methylthiotransferase</fullName>
    </alternativeName>
</protein>
<keyword evidence="9" id="KW-0963">Cytoplasm</keyword>
<keyword evidence="3 9" id="KW-0808">Transferase</keyword>
<dbReference type="InterPro" id="IPR013848">
    <property type="entry name" value="Methylthiotransferase_N"/>
</dbReference>
<evidence type="ECO:0000256" key="3">
    <source>
        <dbReference type="ARBA" id="ARBA00022679"/>
    </source>
</evidence>
<feature type="binding site" evidence="9">
    <location>
        <position position="167"/>
    </location>
    <ligand>
        <name>[4Fe-4S] cluster</name>
        <dbReference type="ChEBI" id="CHEBI:49883"/>
        <label>2</label>
        <note>4Fe-4S-S-AdoMet</note>
    </ligand>
</feature>
<dbReference type="InterPro" id="IPR007197">
    <property type="entry name" value="rSAM"/>
</dbReference>
<dbReference type="PANTHER" id="PTHR43020">
    <property type="entry name" value="CDK5 REGULATORY SUBUNIT-ASSOCIATED PROTEIN 1"/>
    <property type="match status" value="1"/>
</dbReference>
<dbReference type="Gene3D" id="3.40.50.12160">
    <property type="entry name" value="Methylthiotransferase, N-terminal domain"/>
    <property type="match status" value="1"/>
</dbReference>
<dbReference type="Pfam" id="PF04055">
    <property type="entry name" value="Radical_SAM"/>
    <property type="match status" value="1"/>
</dbReference>
<evidence type="ECO:0000313" key="13">
    <source>
        <dbReference type="Proteomes" id="UP001370348"/>
    </source>
</evidence>
<comment type="cofactor">
    <cofactor evidence="9">
        <name>[4Fe-4S] cluster</name>
        <dbReference type="ChEBI" id="CHEBI:49883"/>
    </cofactor>
    <text evidence="9">Binds 2 [4Fe-4S] clusters. One cluster is coordinated with 3 cysteines and an exchangeable S-adenosyl-L-methionine.</text>
</comment>
<feature type="domain" description="Radical SAM core" evidence="11">
    <location>
        <begin position="146"/>
        <end position="385"/>
    </location>
</feature>
<accession>A0ABZ2LIZ4</accession>
<dbReference type="InterPro" id="IPR006463">
    <property type="entry name" value="MiaB_methiolase"/>
</dbReference>
<dbReference type="Pfam" id="PF00919">
    <property type="entry name" value="UPF0004"/>
    <property type="match status" value="1"/>
</dbReference>
<dbReference type="PANTHER" id="PTHR43020:SF2">
    <property type="entry name" value="MITOCHONDRIAL TRNA METHYLTHIOTRANSFERASE CDK5RAP1"/>
    <property type="match status" value="1"/>
</dbReference>
<dbReference type="InterPro" id="IPR020612">
    <property type="entry name" value="Methylthiotransferase_CS"/>
</dbReference>
<dbReference type="RefSeq" id="WP_394820544.1">
    <property type="nucleotide sequence ID" value="NZ_CP089984.1"/>
</dbReference>
<feature type="binding site" evidence="9">
    <location>
        <position position="82"/>
    </location>
    <ligand>
        <name>[4Fe-4S] cluster</name>
        <dbReference type="ChEBI" id="CHEBI:49883"/>
        <label>1</label>
    </ligand>
</feature>
<dbReference type="SFLD" id="SFLDG01082">
    <property type="entry name" value="B12-binding_domain_containing"/>
    <property type="match status" value="1"/>
</dbReference>
<dbReference type="PROSITE" id="PS51918">
    <property type="entry name" value="RADICAL_SAM"/>
    <property type="match status" value="1"/>
</dbReference>
<evidence type="ECO:0000256" key="8">
    <source>
        <dbReference type="ARBA" id="ARBA00033765"/>
    </source>
</evidence>
<feature type="binding site" evidence="9">
    <location>
        <position position="13"/>
    </location>
    <ligand>
        <name>[4Fe-4S] cluster</name>
        <dbReference type="ChEBI" id="CHEBI:49883"/>
        <label>1</label>
    </ligand>
</feature>
<keyword evidence="13" id="KW-1185">Reference proteome</keyword>
<evidence type="ECO:0000259" key="10">
    <source>
        <dbReference type="PROSITE" id="PS51449"/>
    </source>
</evidence>
<dbReference type="InterPro" id="IPR038135">
    <property type="entry name" value="Methylthiotransferase_N_sf"/>
</dbReference>
<keyword evidence="7 9" id="KW-0411">Iron-sulfur</keyword>
<keyword evidence="4 9" id="KW-0949">S-adenosyl-L-methionine</keyword>
<evidence type="ECO:0000256" key="2">
    <source>
        <dbReference type="ARBA" id="ARBA00022485"/>
    </source>
</evidence>
<evidence type="ECO:0000256" key="1">
    <source>
        <dbReference type="ARBA" id="ARBA00003234"/>
    </source>
</evidence>
<dbReference type="PROSITE" id="PS01278">
    <property type="entry name" value="MTTASE_RADICAL"/>
    <property type="match status" value="1"/>
</dbReference>
<evidence type="ECO:0000256" key="6">
    <source>
        <dbReference type="ARBA" id="ARBA00023004"/>
    </source>
</evidence>
<dbReference type="Proteomes" id="UP001370348">
    <property type="component" value="Chromosome"/>
</dbReference>